<dbReference type="PANTHER" id="PTHR12461">
    <property type="entry name" value="HYPOXIA-INDUCIBLE FACTOR 1 ALPHA INHIBITOR-RELATED"/>
    <property type="match status" value="1"/>
</dbReference>
<dbReference type="OrthoDB" id="47172at2759"/>
<reference evidence="2" key="1">
    <citation type="submission" date="2021-03" db="EMBL/GenBank/DDBJ databases">
        <title>Evolutionary innovations through gain and loss of genes in the ectomycorrhizal Boletales.</title>
        <authorList>
            <person name="Wu G."/>
            <person name="Miyauchi S."/>
            <person name="Morin E."/>
            <person name="Yang Z.-L."/>
            <person name="Xu J."/>
            <person name="Martin F.M."/>
        </authorList>
    </citation>
    <scope>NUCLEOTIDE SEQUENCE</scope>
    <source>
        <strain evidence="2">BR01</strain>
    </source>
</reference>
<feature type="domain" description="JmjC" evidence="1">
    <location>
        <begin position="251"/>
        <end position="416"/>
    </location>
</feature>
<dbReference type="PANTHER" id="PTHR12461:SF94">
    <property type="entry name" value="JMJC DOMAIN-CONTAINING PROTEIN"/>
    <property type="match status" value="1"/>
</dbReference>
<evidence type="ECO:0000313" key="3">
    <source>
        <dbReference type="Proteomes" id="UP000683000"/>
    </source>
</evidence>
<dbReference type="Gene3D" id="2.60.120.650">
    <property type="entry name" value="Cupin"/>
    <property type="match status" value="1"/>
</dbReference>
<protein>
    <submittedName>
        <fullName evidence="2">Clavaminate synthase-like protein</fullName>
    </submittedName>
</protein>
<dbReference type="PROSITE" id="PS51184">
    <property type="entry name" value="JMJC"/>
    <property type="match status" value="1"/>
</dbReference>
<organism evidence="2 3">
    <name type="scientific">Boletus reticuloceps</name>
    <dbReference type="NCBI Taxonomy" id="495285"/>
    <lineage>
        <taxon>Eukaryota</taxon>
        <taxon>Fungi</taxon>
        <taxon>Dikarya</taxon>
        <taxon>Basidiomycota</taxon>
        <taxon>Agaricomycotina</taxon>
        <taxon>Agaricomycetes</taxon>
        <taxon>Agaricomycetidae</taxon>
        <taxon>Boletales</taxon>
        <taxon>Boletineae</taxon>
        <taxon>Boletaceae</taxon>
        <taxon>Boletoideae</taxon>
        <taxon>Boletus</taxon>
    </lineage>
</organism>
<dbReference type="SUPFAM" id="SSF51197">
    <property type="entry name" value="Clavaminate synthase-like"/>
    <property type="match status" value="1"/>
</dbReference>
<proteinExistence type="predicted"/>
<keyword evidence="3" id="KW-1185">Reference proteome</keyword>
<evidence type="ECO:0000259" key="1">
    <source>
        <dbReference type="PROSITE" id="PS51184"/>
    </source>
</evidence>
<sequence length="416" mass="46588">MSRTHVALTMDDYGRRVLLAHHQDSPFHIAVSRLLDNSHVTSHMDHFMHTAHQSMPAAGPDAPAWRMLYIDAAILKVLARASLPPLPEDAARECISILDRAIIIAGAATDDTRRDHVVHDVIKQLQSDIPWRPPSIAVLVAGQTPVQRPLSMSRNSIPTLATLPSIFSPQQHWSRAPFAIPGYADHWPAMHHPHQWASLPYLFSLAGPGRIVPVEVGDDYRSDEWTQKLFSWEDFLSSLGPSSVHRPHQTIYLAQHSLFTQFPQLRDDIILPDIVYASLDAPDYPAYQPPPDVIVNCVAWPQRDDITRSYVQVVGRKTVWLAPPHVGPAMYPHPSTTDKSHNPAAGLMSNTSRVDVFPTTLGETVASQSAFPLFWDKVPDEAYCVTLDPGDLLFFPPGWWHAMRSEDVSFSVSMWF</sequence>
<evidence type="ECO:0000313" key="2">
    <source>
        <dbReference type="EMBL" id="KAG6379190.1"/>
    </source>
</evidence>
<dbReference type="AlphaFoldDB" id="A0A8I3AE84"/>
<name>A0A8I3AE84_9AGAM</name>
<gene>
    <name evidence="2" type="ORF">JVT61DRAFT_11634</name>
</gene>
<dbReference type="InterPro" id="IPR041667">
    <property type="entry name" value="Cupin_8"/>
</dbReference>
<dbReference type="EMBL" id="JAGFBS010000005">
    <property type="protein sequence ID" value="KAG6379190.1"/>
    <property type="molecule type" value="Genomic_DNA"/>
</dbReference>
<dbReference type="Pfam" id="PF13621">
    <property type="entry name" value="Cupin_8"/>
    <property type="match status" value="1"/>
</dbReference>
<dbReference type="Proteomes" id="UP000683000">
    <property type="component" value="Unassembled WGS sequence"/>
</dbReference>
<accession>A0A8I3AE84</accession>
<dbReference type="InterPro" id="IPR003347">
    <property type="entry name" value="JmjC_dom"/>
</dbReference>
<comment type="caution">
    <text evidence="2">The sequence shown here is derived from an EMBL/GenBank/DDBJ whole genome shotgun (WGS) entry which is preliminary data.</text>
</comment>